<evidence type="ECO:0000259" key="1">
    <source>
        <dbReference type="SMART" id="SM00849"/>
    </source>
</evidence>
<dbReference type="SUPFAM" id="SSF56281">
    <property type="entry name" value="Metallo-hydrolase/oxidoreductase"/>
    <property type="match status" value="1"/>
</dbReference>
<dbReference type="PANTHER" id="PTHR42951:SF17">
    <property type="entry name" value="METALLO-BETA-LACTAMASE DOMAIN-CONTAINING PROTEIN"/>
    <property type="match status" value="1"/>
</dbReference>
<sequence length="269" mass="29507">MIVSKMPLTSITSGIGIEVLPDLYCFPVQIVNIVFIGNPNTKEFILVDAGMPDSEDMILAEVENRFGQNAKCKGIVLTHGHFDHIGALKALIKKWNVTVFAHKLEEPFLTGKEDYPPPNTEVEGLVAKMSPFFPRHSIDIADSLQLLPEDGSIPVLPDWKYLSTPGHTPGHISLYRERDGALIAGDAFVTVEQESLYDVLTQKQEIHGPPAYFTIDWSLASNSVKKLAGLNATVAITGHGLPLTGHDILDNLTQLAANFDTTEVPENRK</sequence>
<dbReference type="InterPro" id="IPR001279">
    <property type="entry name" value="Metallo-B-lactamas"/>
</dbReference>
<gene>
    <name evidence="2" type="ORF">JR050_20080</name>
</gene>
<evidence type="ECO:0000313" key="2">
    <source>
        <dbReference type="EMBL" id="MBM6619968.1"/>
    </source>
</evidence>
<dbReference type="Pfam" id="PF00753">
    <property type="entry name" value="Lactamase_B"/>
    <property type="match status" value="1"/>
</dbReference>
<comment type="caution">
    <text evidence="2">The sequence shown here is derived from an EMBL/GenBank/DDBJ whole genome shotgun (WGS) entry which is preliminary data.</text>
</comment>
<proteinExistence type="predicted"/>
<dbReference type="EMBL" id="JAFELM010000045">
    <property type="protein sequence ID" value="MBM6619968.1"/>
    <property type="molecule type" value="Genomic_DNA"/>
</dbReference>
<dbReference type="InterPro" id="IPR036866">
    <property type="entry name" value="RibonucZ/Hydroxyglut_hydro"/>
</dbReference>
<organism evidence="2 3">
    <name type="scientific">Bacillus suaedaesalsae</name>
    <dbReference type="NCBI Taxonomy" id="2810349"/>
    <lineage>
        <taxon>Bacteria</taxon>
        <taxon>Bacillati</taxon>
        <taxon>Bacillota</taxon>
        <taxon>Bacilli</taxon>
        <taxon>Bacillales</taxon>
        <taxon>Bacillaceae</taxon>
        <taxon>Bacillus</taxon>
    </lineage>
</organism>
<evidence type="ECO:0000313" key="3">
    <source>
        <dbReference type="Proteomes" id="UP001518925"/>
    </source>
</evidence>
<dbReference type="RefSeq" id="WP_204205439.1">
    <property type="nucleotide sequence ID" value="NZ_JAFELM010000045.1"/>
</dbReference>
<feature type="domain" description="Metallo-beta-lactamase" evidence="1">
    <location>
        <begin position="30"/>
        <end position="239"/>
    </location>
</feature>
<dbReference type="Proteomes" id="UP001518925">
    <property type="component" value="Unassembled WGS sequence"/>
</dbReference>
<dbReference type="InterPro" id="IPR050855">
    <property type="entry name" value="NDM-1-like"/>
</dbReference>
<dbReference type="SMART" id="SM00849">
    <property type="entry name" value="Lactamase_B"/>
    <property type="match status" value="1"/>
</dbReference>
<keyword evidence="3" id="KW-1185">Reference proteome</keyword>
<protein>
    <submittedName>
        <fullName evidence="2">MBL fold metallo-hydrolase</fullName>
    </submittedName>
</protein>
<dbReference type="PANTHER" id="PTHR42951">
    <property type="entry name" value="METALLO-BETA-LACTAMASE DOMAIN-CONTAINING"/>
    <property type="match status" value="1"/>
</dbReference>
<dbReference type="CDD" id="cd07721">
    <property type="entry name" value="yflN-like_MBL-fold"/>
    <property type="match status" value="1"/>
</dbReference>
<name>A0ABS2DNC1_9BACI</name>
<dbReference type="Gene3D" id="3.60.15.10">
    <property type="entry name" value="Ribonuclease Z/Hydroxyacylglutathione hydrolase-like"/>
    <property type="match status" value="1"/>
</dbReference>
<reference evidence="2 3" key="1">
    <citation type="submission" date="2021-02" db="EMBL/GenBank/DDBJ databases">
        <title>Bacillus sp. RD4P76, an endophyte from a halophyte.</title>
        <authorList>
            <person name="Sun J.-Q."/>
        </authorList>
    </citation>
    <scope>NUCLEOTIDE SEQUENCE [LARGE SCALE GENOMIC DNA]</scope>
    <source>
        <strain evidence="2 3">RD4P76</strain>
    </source>
</reference>
<accession>A0ABS2DNC1</accession>